<reference evidence="6" key="1">
    <citation type="journal article" date="2019" name="G3 (Bethesda)">
        <title>Genome Assemblies of Two Rare Opportunistic Yeast Pathogens: Diutina rugosa (syn. Candida rugosa) and Trichomonascus ciferrii (syn. Candida ciferrii).</title>
        <authorList>
            <person name="Mixao V."/>
            <person name="Saus E."/>
            <person name="Hansen A.P."/>
            <person name="Lass-Florl C."/>
            <person name="Gabaldon T."/>
        </authorList>
    </citation>
    <scope>NUCLEOTIDE SEQUENCE</scope>
    <source>
        <strain evidence="6">CBS 4856</strain>
    </source>
</reference>
<keyword evidence="1" id="KW-0677">Repeat</keyword>
<evidence type="ECO:0000256" key="1">
    <source>
        <dbReference type="ARBA" id="ARBA00022737"/>
    </source>
</evidence>
<dbReference type="InterPro" id="IPR035979">
    <property type="entry name" value="RBD_domain_sf"/>
</dbReference>
<dbReference type="InterPro" id="IPR012677">
    <property type="entry name" value="Nucleotide-bd_a/b_plait_sf"/>
</dbReference>
<proteinExistence type="predicted"/>
<dbReference type="OrthoDB" id="439808at2759"/>
<comment type="caution">
    <text evidence="6">The sequence shown here is derived from an EMBL/GenBank/DDBJ whole genome shotgun (WGS) entry which is preliminary data.</text>
</comment>
<accession>A0A642V0W3</accession>
<evidence type="ECO:0000256" key="2">
    <source>
        <dbReference type="ARBA" id="ARBA00022884"/>
    </source>
</evidence>
<dbReference type="Proteomes" id="UP000761534">
    <property type="component" value="Unassembled WGS sequence"/>
</dbReference>
<dbReference type="GO" id="GO:0003723">
    <property type="term" value="F:RNA binding"/>
    <property type="evidence" value="ECO:0007669"/>
    <property type="project" value="UniProtKB-UniRule"/>
</dbReference>
<gene>
    <name evidence="6" type="ORF">TRICI_004506</name>
</gene>
<feature type="domain" description="RRM" evidence="5">
    <location>
        <begin position="171"/>
        <end position="259"/>
    </location>
</feature>
<evidence type="ECO:0000313" key="7">
    <source>
        <dbReference type="Proteomes" id="UP000761534"/>
    </source>
</evidence>
<feature type="compositionally biased region" description="Basic residues" evidence="4">
    <location>
        <begin position="147"/>
        <end position="161"/>
    </location>
</feature>
<dbReference type="AlphaFoldDB" id="A0A642V0W3"/>
<evidence type="ECO:0000256" key="4">
    <source>
        <dbReference type="SAM" id="MobiDB-lite"/>
    </source>
</evidence>
<dbReference type="PANTHER" id="PTHR23236">
    <property type="entry name" value="EUKARYOTIC TRANSLATION INITIATION FACTOR 4B/4H"/>
    <property type="match status" value="1"/>
</dbReference>
<dbReference type="SUPFAM" id="SSF54928">
    <property type="entry name" value="RNA-binding domain, RBD"/>
    <property type="match status" value="2"/>
</dbReference>
<dbReference type="Gene3D" id="3.30.70.330">
    <property type="match status" value="2"/>
</dbReference>
<dbReference type="PROSITE" id="PS50102">
    <property type="entry name" value="RRM"/>
    <property type="match status" value="2"/>
</dbReference>
<name>A0A642V0W3_9ASCO</name>
<dbReference type="EMBL" id="SWFS01000340">
    <property type="protein sequence ID" value="KAA8909439.1"/>
    <property type="molecule type" value="Genomic_DNA"/>
</dbReference>
<evidence type="ECO:0000256" key="3">
    <source>
        <dbReference type="PROSITE-ProRule" id="PRU00176"/>
    </source>
</evidence>
<feature type="region of interest" description="Disordered" evidence="4">
    <location>
        <begin position="96"/>
        <end position="173"/>
    </location>
</feature>
<dbReference type="CDD" id="cd00590">
    <property type="entry name" value="RRM_SF"/>
    <property type="match status" value="1"/>
</dbReference>
<organism evidence="6 7">
    <name type="scientific">Trichomonascus ciferrii</name>
    <dbReference type="NCBI Taxonomy" id="44093"/>
    <lineage>
        <taxon>Eukaryota</taxon>
        <taxon>Fungi</taxon>
        <taxon>Dikarya</taxon>
        <taxon>Ascomycota</taxon>
        <taxon>Saccharomycotina</taxon>
        <taxon>Dipodascomycetes</taxon>
        <taxon>Dipodascales</taxon>
        <taxon>Trichomonascaceae</taxon>
        <taxon>Trichomonascus</taxon>
        <taxon>Trichomonascus ciferrii complex</taxon>
    </lineage>
</organism>
<dbReference type="SMART" id="SM00360">
    <property type="entry name" value="RRM"/>
    <property type="match status" value="2"/>
</dbReference>
<keyword evidence="2 3" id="KW-0694">RNA-binding</keyword>
<sequence>MSTDVSTNDQQAEQPKRVYVGNLPFKTTGEQIRELFSDYNVVGVTIPKARKTSPTGKSILRKLGFAFVELSTPEEAQSAIEKLNDTTLEERQLAVKIATGTPRKPRSKATKKAASGASEEGENSPAASGKENAEPSEESGDKSKEKTKPKKKQVKKPKRTVSTKDLPDSTDTVFVTGLPRNIKKPELQEFFKDIEISEIKIATSPPRRVRTAEGVTKLPPKTFAFLKVADQSVQSKAIELYNEKQIREDTVINVQVAKEEPPVEEQENEKENTNGSSEAAPATADSS</sequence>
<evidence type="ECO:0000313" key="6">
    <source>
        <dbReference type="EMBL" id="KAA8909439.1"/>
    </source>
</evidence>
<dbReference type="InterPro" id="IPR000504">
    <property type="entry name" value="RRM_dom"/>
</dbReference>
<protein>
    <recommendedName>
        <fullName evidence="5">RRM domain-containing protein</fullName>
    </recommendedName>
</protein>
<evidence type="ECO:0000259" key="5">
    <source>
        <dbReference type="PROSITE" id="PS50102"/>
    </source>
</evidence>
<dbReference type="PANTHER" id="PTHR23236:SF119">
    <property type="entry name" value="NUCLEAR RNA-BINDING PROTEIN SART-3"/>
    <property type="match status" value="1"/>
</dbReference>
<feature type="region of interest" description="Disordered" evidence="4">
    <location>
        <begin position="256"/>
        <end position="287"/>
    </location>
</feature>
<dbReference type="Pfam" id="PF00076">
    <property type="entry name" value="RRM_1"/>
    <property type="match status" value="1"/>
</dbReference>
<feature type="domain" description="RRM" evidence="5">
    <location>
        <begin position="16"/>
        <end position="100"/>
    </location>
</feature>
<dbReference type="VEuPathDB" id="FungiDB:TRICI_004506"/>
<keyword evidence="7" id="KW-1185">Reference proteome</keyword>